<comment type="caution">
    <text evidence="1">The sequence shown here is derived from an EMBL/GenBank/DDBJ whole genome shotgun (WGS) entry which is preliminary data.</text>
</comment>
<proteinExistence type="predicted"/>
<dbReference type="AlphaFoldDB" id="A0A1F8ECN0"/>
<reference evidence="1 2" key="1">
    <citation type="journal article" date="2016" name="Nat. Commun.">
        <title>Thousands of microbial genomes shed light on interconnected biogeochemical processes in an aquifer system.</title>
        <authorList>
            <person name="Anantharaman K."/>
            <person name="Brown C.T."/>
            <person name="Hug L.A."/>
            <person name="Sharon I."/>
            <person name="Castelle C.J."/>
            <person name="Probst A.J."/>
            <person name="Thomas B.C."/>
            <person name="Singh A."/>
            <person name="Wilkins M.J."/>
            <person name="Karaoz U."/>
            <person name="Brodie E.L."/>
            <person name="Williams K.H."/>
            <person name="Hubbard S.S."/>
            <person name="Banfield J.F."/>
        </authorList>
    </citation>
    <scope>NUCLEOTIDE SEQUENCE [LARGE SCALE GENOMIC DNA]</scope>
</reference>
<accession>A0A1F8ECN0</accession>
<dbReference type="EMBL" id="MGJB01000018">
    <property type="protein sequence ID" value="OGM98059.1"/>
    <property type="molecule type" value="Genomic_DNA"/>
</dbReference>
<evidence type="ECO:0000313" key="1">
    <source>
        <dbReference type="EMBL" id="OGM98059.1"/>
    </source>
</evidence>
<dbReference type="STRING" id="1802661.A2649_01865"/>
<evidence type="ECO:0008006" key="3">
    <source>
        <dbReference type="Google" id="ProtNLM"/>
    </source>
</evidence>
<sequence length="246" mass="28623">MIMPMYPVWIHDKNTPKPDTPTLYEISANGVFLHKETPFWKAIVPVERISILEEQEPKFEFLLPPIPKEILKTVAQFFAWITHRQNTEALALLWWSGSDVGGYNITVPPQAVAYGRIEYDIPQKENHRLIGTLHSHGRMLAFHSSIDHHDEINFDGIHGTFGGFYFYRNSFNLSLQACINGTRFTLDPGKLIEGVVKQPIAVYYSYPKYKQEEYVLAGEEKLLPEKYEPPEEWRNSVRLMKQREEE</sequence>
<protein>
    <recommendedName>
        <fullName evidence="3">JAB domain-containing protein</fullName>
    </recommendedName>
</protein>
<evidence type="ECO:0000313" key="2">
    <source>
        <dbReference type="Proteomes" id="UP000176893"/>
    </source>
</evidence>
<name>A0A1F8ECN0_9BACT</name>
<dbReference type="Proteomes" id="UP000176893">
    <property type="component" value="Unassembled WGS sequence"/>
</dbReference>
<gene>
    <name evidence="1" type="ORF">A2649_01865</name>
</gene>
<organism evidence="1 2">
    <name type="scientific">Candidatus Yanofskybacteria bacterium RIFCSPHIGHO2_01_FULL_41_26</name>
    <dbReference type="NCBI Taxonomy" id="1802661"/>
    <lineage>
        <taxon>Bacteria</taxon>
        <taxon>Candidatus Yanofskyibacteriota</taxon>
    </lineage>
</organism>